<evidence type="ECO:0000313" key="2">
    <source>
        <dbReference type="EMBL" id="MDF9748394.1"/>
    </source>
</evidence>
<comment type="caution">
    <text evidence="2">The sequence shown here is derived from an EMBL/GenBank/DDBJ whole genome shotgun (WGS) entry which is preliminary data.</text>
</comment>
<gene>
    <name evidence="2" type="ORF">NDI89_22785</name>
</gene>
<dbReference type="RefSeq" id="WP_277525073.1">
    <property type="nucleotide sequence ID" value="NZ_JAMQOT010000015.1"/>
</dbReference>
<reference evidence="2" key="1">
    <citation type="submission" date="2022-06" db="EMBL/GenBank/DDBJ databases">
        <title>Natrinema sp. a new haloarchaeum isolate from saline soil.</title>
        <authorList>
            <person name="Strakova D."/>
            <person name="Galisteo C."/>
            <person name="Sanchez-Porro C."/>
            <person name="Ventosa A."/>
        </authorList>
    </citation>
    <scope>NUCLEOTIDE SEQUENCE</scope>
    <source>
        <strain evidence="2">S1CR25-10</strain>
    </source>
</reference>
<organism evidence="2 3">
    <name type="scientific">Natrinema salsiterrestre</name>
    <dbReference type="NCBI Taxonomy" id="2950540"/>
    <lineage>
        <taxon>Archaea</taxon>
        <taxon>Methanobacteriati</taxon>
        <taxon>Methanobacteriota</taxon>
        <taxon>Stenosarchaea group</taxon>
        <taxon>Halobacteria</taxon>
        <taxon>Halobacteriales</taxon>
        <taxon>Natrialbaceae</taxon>
        <taxon>Natrinema</taxon>
    </lineage>
</organism>
<accession>A0A9Q4Q2K0</accession>
<dbReference type="Proteomes" id="UP001154061">
    <property type="component" value="Unassembled WGS sequence"/>
</dbReference>
<dbReference type="EMBL" id="JAMQOT010000015">
    <property type="protein sequence ID" value="MDF9748394.1"/>
    <property type="molecule type" value="Genomic_DNA"/>
</dbReference>
<feature type="region of interest" description="Disordered" evidence="1">
    <location>
        <begin position="1"/>
        <end position="20"/>
    </location>
</feature>
<sequence length="142" mass="16312">MTETDSADQEPVTDPLSQGDYQWVQASARDLYELPDPGDELRLEEFPEELQKMWRQLRQHNVILLAGKTQVRGGDWRNLWTVNQAAAEIVEKHREVAKESDTILPCDCTTDAIRNPRDVDGIECKICEEVFDREEIDRGGRA</sequence>
<proteinExistence type="predicted"/>
<keyword evidence="3" id="KW-1185">Reference proteome</keyword>
<evidence type="ECO:0000313" key="3">
    <source>
        <dbReference type="Proteomes" id="UP001154061"/>
    </source>
</evidence>
<evidence type="ECO:0000256" key="1">
    <source>
        <dbReference type="SAM" id="MobiDB-lite"/>
    </source>
</evidence>
<dbReference type="AlphaFoldDB" id="A0A9Q4Q2K0"/>
<protein>
    <submittedName>
        <fullName evidence="2">Uncharacterized protein</fullName>
    </submittedName>
</protein>
<name>A0A9Q4Q2K0_9EURY</name>